<keyword evidence="2" id="KW-1185">Reference proteome</keyword>
<dbReference type="STRING" id="1123269.NX02_00640"/>
<evidence type="ECO:0000313" key="1">
    <source>
        <dbReference type="EMBL" id="AHE51895.1"/>
    </source>
</evidence>
<name>W0A898_9SPHN</name>
<gene>
    <name evidence="1" type="ORF">NX02_00640</name>
</gene>
<dbReference type="PATRIC" id="fig|1123269.5.peg.127"/>
<dbReference type="AlphaFoldDB" id="W0A898"/>
<sequence>MRRLLVLLTATGLAAVGGCDRGQAPIDIVSVERLPISRRDAGVDLQVDVRAGQFRNLIDRRGTLDLKIAACSAPDGPADRVPVLFGQQDIARLSPNQIADDPDTLVRLNATISRRAAALPDRCVFLVEGSGRPYAPRVTSRMVPLPAA</sequence>
<evidence type="ECO:0000313" key="2">
    <source>
        <dbReference type="Proteomes" id="UP000018851"/>
    </source>
</evidence>
<organism evidence="1 2">
    <name type="scientific">Sphingomonas sanxanigenens DSM 19645 = NX02</name>
    <dbReference type="NCBI Taxonomy" id="1123269"/>
    <lineage>
        <taxon>Bacteria</taxon>
        <taxon>Pseudomonadati</taxon>
        <taxon>Pseudomonadota</taxon>
        <taxon>Alphaproteobacteria</taxon>
        <taxon>Sphingomonadales</taxon>
        <taxon>Sphingomonadaceae</taxon>
        <taxon>Sphingomonas</taxon>
    </lineage>
</organism>
<protein>
    <recommendedName>
        <fullName evidence="3">Lipoprotein</fullName>
    </recommendedName>
</protein>
<dbReference type="KEGG" id="ssan:NX02_00640"/>
<reference evidence="1 2" key="1">
    <citation type="submission" date="2013-07" db="EMBL/GenBank/DDBJ databases">
        <title>Completed genome of Sphingomonas sanxanigenens NX02.</title>
        <authorList>
            <person name="Ma T."/>
            <person name="Huang H."/>
            <person name="Wu M."/>
            <person name="Li X."/>
            <person name="Li G."/>
        </authorList>
    </citation>
    <scope>NUCLEOTIDE SEQUENCE [LARGE SCALE GENOMIC DNA]</scope>
    <source>
        <strain evidence="1 2">NX02</strain>
    </source>
</reference>
<proteinExistence type="predicted"/>
<dbReference type="EMBL" id="CP006644">
    <property type="protein sequence ID" value="AHE51895.1"/>
    <property type="molecule type" value="Genomic_DNA"/>
</dbReference>
<dbReference type="HOGENOM" id="CLU_1757662_0_0_5"/>
<dbReference type="Proteomes" id="UP000018851">
    <property type="component" value="Chromosome"/>
</dbReference>
<evidence type="ECO:0008006" key="3">
    <source>
        <dbReference type="Google" id="ProtNLM"/>
    </source>
</evidence>
<dbReference type="PROSITE" id="PS51257">
    <property type="entry name" value="PROKAR_LIPOPROTEIN"/>
    <property type="match status" value="1"/>
</dbReference>
<dbReference type="RefSeq" id="WP_025290280.1">
    <property type="nucleotide sequence ID" value="NZ_CP006644.1"/>
</dbReference>
<accession>W0A898</accession>